<dbReference type="Pfam" id="PF10989">
    <property type="entry name" value="DUF2808"/>
    <property type="match status" value="1"/>
</dbReference>
<proteinExistence type="predicted"/>
<feature type="chain" id="PRO_5047328159" evidence="1">
    <location>
        <begin position="26"/>
        <end position="204"/>
    </location>
</feature>
<keyword evidence="3" id="KW-1185">Reference proteome</keyword>
<dbReference type="EMBL" id="JACJQB010000040">
    <property type="protein sequence ID" value="MBD2189482.1"/>
    <property type="molecule type" value="Genomic_DNA"/>
</dbReference>
<sequence length="204" mass="22845">MKKKISKKVITAIAMLSISTLPIFSVNSDIFTSFKALEPTAEAVQLRDGKTYFLHLPILIGAETTVNRIYASSAVYYFAIALPPDLDEPLQKLEILQKEGFEEVRFRDNQVVSYIEKPTGERIEVASTIAVIPSPDRSTLAVTFDPPIPAVNQPDSKLVIGVRPVRNPRYEGVYLFGVTAFPQGTQPSSQFLGYGRLSFYDWYY</sequence>
<evidence type="ECO:0000313" key="3">
    <source>
        <dbReference type="Proteomes" id="UP000642094"/>
    </source>
</evidence>
<dbReference type="InterPro" id="IPR021256">
    <property type="entry name" value="DUF2808"/>
</dbReference>
<evidence type="ECO:0000313" key="2">
    <source>
        <dbReference type="EMBL" id="MBD2189482.1"/>
    </source>
</evidence>
<evidence type="ECO:0000256" key="1">
    <source>
        <dbReference type="SAM" id="SignalP"/>
    </source>
</evidence>
<protein>
    <submittedName>
        <fullName evidence="2">DUF2808 domain-containing protein</fullName>
    </submittedName>
</protein>
<dbReference type="Proteomes" id="UP000642094">
    <property type="component" value="Unassembled WGS sequence"/>
</dbReference>
<organism evidence="2 3">
    <name type="scientific">Pseudanabaena mucicola FACHB-723</name>
    <dbReference type="NCBI Taxonomy" id="2692860"/>
    <lineage>
        <taxon>Bacteria</taxon>
        <taxon>Bacillati</taxon>
        <taxon>Cyanobacteriota</taxon>
        <taxon>Cyanophyceae</taxon>
        <taxon>Pseudanabaenales</taxon>
        <taxon>Pseudanabaenaceae</taxon>
        <taxon>Pseudanabaena</taxon>
    </lineage>
</organism>
<feature type="signal peptide" evidence="1">
    <location>
        <begin position="1"/>
        <end position="25"/>
    </location>
</feature>
<keyword evidence="1" id="KW-0732">Signal</keyword>
<reference evidence="2 3" key="1">
    <citation type="journal article" date="2020" name="ISME J.">
        <title>Comparative genomics reveals insights into cyanobacterial evolution and habitat adaptation.</title>
        <authorList>
            <person name="Chen M.Y."/>
            <person name="Teng W.K."/>
            <person name="Zhao L."/>
            <person name="Hu C.X."/>
            <person name="Zhou Y.K."/>
            <person name="Han B.P."/>
            <person name="Song L.R."/>
            <person name="Shu W.S."/>
        </authorList>
    </citation>
    <scope>NUCLEOTIDE SEQUENCE [LARGE SCALE GENOMIC DNA]</scope>
    <source>
        <strain evidence="2 3">FACHB-723</strain>
    </source>
</reference>
<dbReference type="RefSeq" id="WP_190404308.1">
    <property type="nucleotide sequence ID" value="NZ_JACJQB010000040.1"/>
</dbReference>
<accession>A0ABR7ZZU2</accession>
<gene>
    <name evidence="2" type="ORF">H6F41_15215</name>
</gene>
<name>A0ABR7ZZU2_9CYAN</name>
<comment type="caution">
    <text evidence="2">The sequence shown here is derived from an EMBL/GenBank/DDBJ whole genome shotgun (WGS) entry which is preliminary data.</text>
</comment>